<proteinExistence type="predicted"/>
<sequence length="187" mass="20652">MDWKWKYAYDKGLNTYQTIGMIESMRSQGPGGLLPCLNLKSLRAATQSKTKSMTRYAIKYPRSILGSSDEKAELEHEEDEPPLKMPPPRLGAIVTGWMPPVGGQGRPKRAAPTPSPTYPGYVARRKTKRLKRTTGPNSTVSIGGTQADAGHFEQSHVGNSDPLKHQKAFWRRSSCASSELYEAALFA</sequence>
<feature type="compositionally biased region" description="Basic residues" evidence="1">
    <location>
        <begin position="123"/>
        <end position="132"/>
    </location>
</feature>
<comment type="caution">
    <text evidence="2">The sequence shown here is derived from an EMBL/GenBank/DDBJ whole genome shotgun (WGS) entry which is preliminary data.</text>
</comment>
<dbReference type="EMBL" id="LGTZ01000035">
    <property type="protein sequence ID" value="OJD28101.1"/>
    <property type="molecule type" value="Genomic_DNA"/>
</dbReference>
<reference evidence="2 3" key="1">
    <citation type="submission" date="2015-08" db="EMBL/GenBank/DDBJ databases">
        <title>Emmonsia species relationships and genome sequence.</title>
        <authorList>
            <person name="Cuomo C.A."/>
            <person name="Schwartz I.S."/>
            <person name="Kenyon C."/>
            <person name="De Hoog G.S."/>
            <person name="Govender N.P."/>
            <person name="Botha A."/>
            <person name="Moreno L."/>
            <person name="De Vries M."/>
            <person name="Munoz J.F."/>
            <person name="Stielow J.B."/>
        </authorList>
    </citation>
    <scope>NUCLEOTIDE SEQUENCE [LARGE SCALE GENOMIC DNA]</scope>
    <source>
        <strain evidence="2 3">EI222</strain>
    </source>
</reference>
<dbReference type="VEuPathDB" id="FungiDB:ACJ73_00498"/>
<evidence type="ECO:0000313" key="2">
    <source>
        <dbReference type="EMBL" id="OJD28101.1"/>
    </source>
</evidence>
<accession>A0A1J9RKG7</accession>
<evidence type="ECO:0000313" key="3">
    <source>
        <dbReference type="Proteomes" id="UP000242791"/>
    </source>
</evidence>
<dbReference type="Proteomes" id="UP000242791">
    <property type="component" value="Unassembled WGS sequence"/>
</dbReference>
<protein>
    <submittedName>
        <fullName evidence="2">Uncharacterized protein</fullName>
    </submittedName>
</protein>
<name>A0A1J9RKG7_9EURO</name>
<feature type="compositionally biased region" description="Polar residues" evidence="1">
    <location>
        <begin position="135"/>
        <end position="144"/>
    </location>
</feature>
<dbReference type="AlphaFoldDB" id="A0A1J9RKG7"/>
<keyword evidence="3" id="KW-1185">Reference proteome</keyword>
<feature type="region of interest" description="Disordered" evidence="1">
    <location>
        <begin position="68"/>
        <end position="165"/>
    </location>
</feature>
<organism evidence="2 3">
    <name type="scientific">Blastomyces percursus</name>
    <dbReference type="NCBI Taxonomy" id="1658174"/>
    <lineage>
        <taxon>Eukaryota</taxon>
        <taxon>Fungi</taxon>
        <taxon>Dikarya</taxon>
        <taxon>Ascomycota</taxon>
        <taxon>Pezizomycotina</taxon>
        <taxon>Eurotiomycetes</taxon>
        <taxon>Eurotiomycetidae</taxon>
        <taxon>Onygenales</taxon>
        <taxon>Ajellomycetaceae</taxon>
        <taxon>Blastomyces</taxon>
    </lineage>
</organism>
<gene>
    <name evidence="2" type="ORF">ACJ73_00498</name>
</gene>
<evidence type="ECO:0000256" key="1">
    <source>
        <dbReference type="SAM" id="MobiDB-lite"/>
    </source>
</evidence>